<keyword evidence="1" id="KW-1133">Transmembrane helix</keyword>
<gene>
    <name evidence="3" type="ORF">FRACYDRAFT_241135</name>
</gene>
<evidence type="ECO:0000256" key="1">
    <source>
        <dbReference type="SAM" id="Phobius"/>
    </source>
</evidence>
<evidence type="ECO:0000313" key="4">
    <source>
        <dbReference type="Proteomes" id="UP000095751"/>
    </source>
</evidence>
<keyword evidence="1" id="KW-0472">Membrane</keyword>
<evidence type="ECO:0008006" key="5">
    <source>
        <dbReference type="Google" id="ProtNLM"/>
    </source>
</evidence>
<keyword evidence="2" id="KW-0732">Signal</keyword>
<reference evidence="3 4" key="1">
    <citation type="submission" date="2016-09" db="EMBL/GenBank/DDBJ databases">
        <title>Extensive genetic diversity and differential bi-allelic expression allows diatom success in the polar Southern Ocean.</title>
        <authorList>
            <consortium name="DOE Joint Genome Institute"/>
            <person name="Mock T."/>
            <person name="Otillar R.P."/>
            <person name="Strauss J."/>
            <person name="Dupont C."/>
            <person name="Frickenhaus S."/>
            <person name="Maumus F."/>
            <person name="Mcmullan M."/>
            <person name="Sanges R."/>
            <person name="Schmutz J."/>
            <person name="Toseland A."/>
            <person name="Valas R."/>
            <person name="Veluchamy A."/>
            <person name="Ward B.J."/>
            <person name="Allen A."/>
            <person name="Barry K."/>
            <person name="Falciatore A."/>
            <person name="Ferrante M."/>
            <person name="Fortunato A.E."/>
            <person name="Gloeckner G."/>
            <person name="Gruber A."/>
            <person name="Hipkin R."/>
            <person name="Janech M."/>
            <person name="Kroth P."/>
            <person name="Leese F."/>
            <person name="Lindquist E."/>
            <person name="Lyon B.R."/>
            <person name="Martin J."/>
            <person name="Mayer C."/>
            <person name="Parker M."/>
            <person name="Quesneville H."/>
            <person name="Raymond J."/>
            <person name="Uhlig C."/>
            <person name="Valentin K.U."/>
            <person name="Worden A.Z."/>
            <person name="Armbrust E.V."/>
            <person name="Bowler C."/>
            <person name="Green B."/>
            <person name="Moulton V."/>
            <person name="Van Oosterhout C."/>
            <person name="Grigoriev I."/>
        </authorList>
    </citation>
    <scope>NUCLEOTIDE SEQUENCE [LARGE SCALE GENOMIC DNA]</scope>
    <source>
        <strain evidence="3 4">CCMP1102</strain>
    </source>
</reference>
<dbReference type="Proteomes" id="UP000095751">
    <property type="component" value="Unassembled WGS sequence"/>
</dbReference>
<proteinExistence type="predicted"/>
<dbReference type="KEGG" id="fcy:FRACYDRAFT_241135"/>
<feature type="transmembrane region" description="Helical" evidence="1">
    <location>
        <begin position="218"/>
        <end position="239"/>
    </location>
</feature>
<accession>A0A1E7F8V7</accession>
<feature type="chain" id="PRO_5009192814" description="Membrane-associated protein" evidence="2">
    <location>
        <begin position="28"/>
        <end position="274"/>
    </location>
</feature>
<evidence type="ECO:0000256" key="2">
    <source>
        <dbReference type="SAM" id="SignalP"/>
    </source>
</evidence>
<organism evidence="3 4">
    <name type="scientific">Fragilariopsis cylindrus CCMP1102</name>
    <dbReference type="NCBI Taxonomy" id="635003"/>
    <lineage>
        <taxon>Eukaryota</taxon>
        <taxon>Sar</taxon>
        <taxon>Stramenopiles</taxon>
        <taxon>Ochrophyta</taxon>
        <taxon>Bacillariophyta</taxon>
        <taxon>Bacillariophyceae</taxon>
        <taxon>Bacillariophycidae</taxon>
        <taxon>Bacillariales</taxon>
        <taxon>Bacillariaceae</taxon>
        <taxon>Fragilariopsis</taxon>
    </lineage>
</organism>
<name>A0A1E7F8V7_9STRA</name>
<evidence type="ECO:0000313" key="3">
    <source>
        <dbReference type="EMBL" id="OEU14586.1"/>
    </source>
</evidence>
<feature type="signal peptide" evidence="2">
    <location>
        <begin position="1"/>
        <end position="27"/>
    </location>
</feature>
<protein>
    <recommendedName>
        <fullName evidence="5">Membrane-associated protein</fullName>
    </recommendedName>
</protein>
<dbReference type="OrthoDB" id="56626at2759"/>
<dbReference type="EMBL" id="KV784360">
    <property type="protein sequence ID" value="OEU14586.1"/>
    <property type="molecule type" value="Genomic_DNA"/>
</dbReference>
<sequence>MTMTTPHLLLMIASVLVLMLSSSSTLATEINNNNNNNNNSGLSAKNFRSCDSRSTPPRGAYIAISRPCEFIFYRASASSSAAAEDNGILSDVCFATDSSSERQVTVLSTREEYAVLWPDECTGDFIRCYNINGTSDYASVYDYSGVVSSINITLALRQVMNWTVPDGATQLSVNCTADRAATEMAIDAAVDAFADGVDAFTDGVDAFEENFMLFAKTILFFTIVGICGCIYCCFFTSCLSPPPTTNRLRQTQTSYEMVDQSKRQSIPIVKGVLS</sequence>
<keyword evidence="4" id="KW-1185">Reference proteome</keyword>
<dbReference type="AlphaFoldDB" id="A0A1E7F8V7"/>
<keyword evidence="1" id="KW-0812">Transmembrane</keyword>
<dbReference type="InParanoid" id="A0A1E7F8V7"/>